<keyword evidence="1" id="KW-0175">Coiled coil</keyword>
<feature type="region of interest" description="Disordered" evidence="2">
    <location>
        <begin position="784"/>
        <end position="855"/>
    </location>
</feature>
<name>A0A8H7C4U5_AGABI</name>
<dbReference type="GO" id="GO:0005737">
    <property type="term" value="C:cytoplasm"/>
    <property type="evidence" value="ECO:0007669"/>
    <property type="project" value="TreeGrafter"/>
</dbReference>
<dbReference type="SMART" id="SM00240">
    <property type="entry name" value="FHA"/>
    <property type="match status" value="1"/>
</dbReference>
<feature type="region of interest" description="Disordered" evidence="2">
    <location>
        <begin position="152"/>
        <end position="176"/>
    </location>
</feature>
<reference evidence="4 5" key="1">
    <citation type="journal article" name="Sci. Rep.">
        <title>Telomere-to-telomere assembled and centromere annotated genomes of the two main subspecies of the button mushroom Agaricus bisporus reveal especially polymorphic chromosome ends.</title>
        <authorList>
            <person name="Sonnenberg A.S.M."/>
            <person name="Sedaghat-Telgerd N."/>
            <person name="Lavrijssen B."/>
            <person name="Ohm R.A."/>
            <person name="Hendrickx P.M."/>
            <person name="Scholtmeijer K."/>
            <person name="Baars J.J.P."/>
            <person name="van Peer A."/>
        </authorList>
    </citation>
    <scope>NUCLEOTIDE SEQUENCE [LARGE SCALE GENOMIC DNA]</scope>
    <source>
        <strain evidence="4 5">H119_p4</strain>
    </source>
</reference>
<evidence type="ECO:0000313" key="4">
    <source>
        <dbReference type="EMBL" id="KAF7761584.1"/>
    </source>
</evidence>
<dbReference type="PANTHER" id="PTHR15715">
    <property type="entry name" value="CENTROSOMAL PROTEIN OF 170 KDA"/>
    <property type="match status" value="1"/>
</dbReference>
<accession>A0A8H7C4U5</accession>
<feature type="coiled-coil region" evidence="1">
    <location>
        <begin position="717"/>
        <end position="748"/>
    </location>
</feature>
<feature type="compositionally biased region" description="Acidic residues" evidence="2">
    <location>
        <begin position="440"/>
        <end position="449"/>
    </location>
</feature>
<feature type="region of interest" description="Disordered" evidence="2">
    <location>
        <begin position="908"/>
        <end position="983"/>
    </location>
</feature>
<dbReference type="SUPFAM" id="SSF49879">
    <property type="entry name" value="SMAD/FHA domain"/>
    <property type="match status" value="1"/>
</dbReference>
<dbReference type="InterPro" id="IPR051176">
    <property type="entry name" value="Cent_Immune-Sig_Mod"/>
</dbReference>
<feature type="domain" description="FHA" evidence="3">
    <location>
        <begin position="41"/>
        <end position="97"/>
    </location>
</feature>
<evidence type="ECO:0000256" key="1">
    <source>
        <dbReference type="SAM" id="Coils"/>
    </source>
</evidence>
<protein>
    <recommendedName>
        <fullName evidence="3">FHA domain-containing protein</fullName>
    </recommendedName>
</protein>
<proteinExistence type="predicted"/>
<dbReference type="Pfam" id="PF00498">
    <property type="entry name" value="FHA"/>
    <property type="match status" value="1"/>
</dbReference>
<feature type="compositionally biased region" description="Low complexity" evidence="2">
    <location>
        <begin position="156"/>
        <end position="175"/>
    </location>
</feature>
<feature type="compositionally biased region" description="Polar residues" evidence="2">
    <location>
        <begin position="548"/>
        <end position="583"/>
    </location>
</feature>
<feature type="compositionally biased region" description="Basic and acidic residues" evidence="2">
    <location>
        <begin position="970"/>
        <end position="982"/>
    </location>
</feature>
<feature type="compositionally biased region" description="Low complexity" evidence="2">
    <location>
        <begin position="585"/>
        <end position="608"/>
    </location>
</feature>
<evidence type="ECO:0000256" key="2">
    <source>
        <dbReference type="SAM" id="MobiDB-lite"/>
    </source>
</evidence>
<dbReference type="InterPro" id="IPR000253">
    <property type="entry name" value="FHA_dom"/>
</dbReference>
<gene>
    <name evidence="4" type="ORF">Agabi119p4_9576</name>
</gene>
<feature type="compositionally biased region" description="Basic and acidic residues" evidence="2">
    <location>
        <begin position="474"/>
        <end position="529"/>
    </location>
</feature>
<dbReference type="EMBL" id="JABXXO010000013">
    <property type="protein sequence ID" value="KAF7761584.1"/>
    <property type="molecule type" value="Genomic_DNA"/>
</dbReference>
<dbReference type="AlphaFoldDB" id="A0A8H7C4U5"/>
<evidence type="ECO:0000259" key="3">
    <source>
        <dbReference type="PROSITE" id="PS50006"/>
    </source>
</evidence>
<evidence type="ECO:0000313" key="5">
    <source>
        <dbReference type="Proteomes" id="UP000629468"/>
    </source>
</evidence>
<dbReference type="Gene3D" id="2.60.200.20">
    <property type="match status" value="1"/>
</dbReference>
<organism evidence="4 5">
    <name type="scientific">Agaricus bisporus var. burnettii</name>
    <dbReference type="NCBI Taxonomy" id="192524"/>
    <lineage>
        <taxon>Eukaryota</taxon>
        <taxon>Fungi</taxon>
        <taxon>Dikarya</taxon>
        <taxon>Basidiomycota</taxon>
        <taxon>Agaricomycotina</taxon>
        <taxon>Agaricomycetes</taxon>
        <taxon>Agaricomycetidae</taxon>
        <taxon>Agaricales</taxon>
        <taxon>Agaricineae</taxon>
        <taxon>Agaricaceae</taxon>
        <taxon>Agaricus</taxon>
    </lineage>
</organism>
<comment type="caution">
    <text evidence="4">The sequence shown here is derived from an EMBL/GenBank/DDBJ whole genome shotgun (WGS) entry which is preliminary data.</text>
</comment>
<feature type="compositionally biased region" description="Acidic residues" evidence="2">
    <location>
        <begin position="463"/>
        <end position="473"/>
    </location>
</feature>
<dbReference type="InterPro" id="IPR008984">
    <property type="entry name" value="SMAD_FHA_dom_sf"/>
</dbReference>
<feature type="region of interest" description="Disordered" evidence="2">
    <location>
        <begin position="401"/>
        <end position="616"/>
    </location>
</feature>
<feature type="compositionally biased region" description="Polar residues" evidence="2">
    <location>
        <begin position="292"/>
        <end position="302"/>
    </location>
</feature>
<dbReference type="PROSITE" id="PS50006">
    <property type="entry name" value="FHA_DOMAIN"/>
    <property type="match status" value="1"/>
</dbReference>
<sequence length="1012" mass="112513">MPPSASYAAQHTQQPFPALYLYPLNDSFIPKHISLLAGQRVKIGRQTNPKTAPGEKNGFFDSKVLSRQHAEIWEDSGKILIKDVKSSNGTFINGERLSPEGVESEPCELKSDDIVEFGIDIVGEDNKTIIHHKVAARAVCVFSEQDAQVAARAEQHQQQQQQQQHLLQQQQQHQQPYPHALMGAAQPGPNMPSQFNFVGAPQQRRPAPNVGQGIAGIGGMGGSMRPPGKSGLTFEHILSRLQGELQKSRETGSELHSLNGSISDIHQVLGGNISANIPPYPAALPPVRPVRQSSPAQSQQEHQSAPSSTSPPPPEQPSQHQQESSPQSELPPPSSITSNSTVVISQLQSQLLDTQTLLTKQADKVRALEEVVADQERMRKEVRDLRQLFETRSREIMFEGDDEDGQHQQQENGNGLLEPRGGFDDHDEDDDIQHIRMLDEVDDDEDMDDAGSVHTIVPHELESVEEEDEEEVAEAERDHHPRIDEVDYAYDRADPIDPEREREDESGKHVDDEHEVDHEDHHQMRKHENLNVGRPRTPEPSFGLREQPASSNEITVDTKSPSLSINSNGTTPATVNSPRSRSGTLLAPRSPLSSPLSQPSETVPSSSSINGIVNGDGNDKMLEQMLQLSAQMTAMAELAGNMETQYVAARDMIKVLEGKVGELERMVREEKEKEELEVVVAEPEPVVAEKPQNEDDEERKSLTSFFTEFKKSFDGQWNEVKEEWREERERLKRAREEWESKSKSLDVNLEKVSQLNVTTSNLVKDVQGQKTELMRLQERVVMKHQQQFTSGEVVRSGLVTPPSPRSQSSASAGEEEEDAAPGPNSKGDRRRRRRRSGSQRGINVIRRNLDHDIMDDEEAALSDGATLASEGTGSLEKVLAFAKDETITAEKRLRKSFAGSSLKNNRDYALSGSMFASDDDDEEEDGRLRRRRNGTIQQHRDMLPTPASMVTSLSLVDEDDEYEDGGGGRVGERKKAEEEYRHPPVKVNLQTAGAVIVLAVAAAAVFWKVKSE</sequence>
<feature type="compositionally biased region" description="Basic residues" evidence="2">
    <location>
        <begin position="828"/>
        <end position="837"/>
    </location>
</feature>
<feature type="compositionally biased region" description="Low complexity" evidence="2">
    <location>
        <begin position="317"/>
        <end position="328"/>
    </location>
</feature>
<dbReference type="PANTHER" id="PTHR15715:SF37">
    <property type="entry name" value="LD47843P"/>
    <property type="match status" value="1"/>
</dbReference>
<dbReference type="Proteomes" id="UP000629468">
    <property type="component" value="Unassembled WGS sequence"/>
</dbReference>
<feature type="region of interest" description="Disordered" evidence="2">
    <location>
        <begin position="280"/>
        <end position="340"/>
    </location>
</feature>